<comment type="function">
    <text evidence="2">Hydrolyzes RNA 2',3'-cyclic phosphodiester to an RNA 2'-phosphomonoester.</text>
</comment>
<evidence type="ECO:0000313" key="3">
    <source>
        <dbReference type="EMBL" id="MDV2886003.1"/>
    </source>
</evidence>
<dbReference type="Proteomes" id="UP001285636">
    <property type="component" value="Unassembled WGS sequence"/>
</dbReference>
<dbReference type="NCBIfam" id="TIGR02258">
    <property type="entry name" value="2_5_ligase"/>
    <property type="match status" value="1"/>
</dbReference>
<dbReference type="PANTHER" id="PTHR35561:SF1">
    <property type="entry name" value="RNA 2',3'-CYCLIC PHOSPHODIESTERASE"/>
    <property type="match status" value="1"/>
</dbReference>
<dbReference type="PANTHER" id="PTHR35561">
    <property type="entry name" value="RNA 2',3'-CYCLIC PHOSPHODIESTERASE"/>
    <property type="match status" value="1"/>
</dbReference>
<dbReference type="GO" id="GO:0008664">
    <property type="term" value="F:RNA 2',3'-cyclic 3'-phosphodiesterase activity"/>
    <property type="evidence" value="ECO:0007669"/>
    <property type="project" value="UniProtKB-EC"/>
</dbReference>
<feature type="short sequence motif" description="HXTX 1" evidence="2">
    <location>
        <begin position="43"/>
        <end position="46"/>
    </location>
</feature>
<dbReference type="SUPFAM" id="SSF55144">
    <property type="entry name" value="LigT-like"/>
    <property type="match status" value="1"/>
</dbReference>
<name>A0AAJ2NPB8_ALKPS</name>
<sequence>MNEQHYFLSVPVSAEIKELYSKHLADLKKQYPFKQWPHPEDLHITLVFLGVVSTKKRQELIEQINQTLNSSGLSSFTLRIGGLNTFGNERSPRILWADVQGNLEKLHKLQREINGVCQNLDLRTDNRPYRPHMTIAKKWVGQMEFLLSDDPFTESFVEWDIPYFQLIEIHPKQSPKYKEIQRFNLGGE</sequence>
<gene>
    <name evidence="3" type="primary">thpR</name>
    <name evidence="3" type="ORF">RYX45_12505</name>
</gene>
<dbReference type="RefSeq" id="WP_323466913.1">
    <property type="nucleotide sequence ID" value="NZ_CP144224.1"/>
</dbReference>
<keyword evidence="1 2" id="KW-0378">Hydrolase</keyword>
<protein>
    <recommendedName>
        <fullName evidence="2">RNA 2',3'-cyclic phosphodiesterase</fullName>
        <shortName evidence="2">RNA 2',3'-CPDase</shortName>
        <ecNumber evidence="2">3.1.4.58</ecNumber>
    </recommendedName>
</protein>
<evidence type="ECO:0000313" key="4">
    <source>
        <dbReference type="Proteomes" id="UP001285636"/>
    </source>
</evidence>
<dbReference type="InterPro" id="IPR004175">
    <property type="entry name" value="RNA_CPDase"/>
</dbReference>
<feature type="active site" description="Proton donor" evidence="2">
    <location>
        <position position="43"/>
    </location>
</feature>
<comment type="similarity">
    <text evidence="2">Belongs to the 2H phosphoesterase superfamily. ThpR family.</text>
</comment>
<evidence type="ECO:0000256" key="2">
    <source>
        <dbReference type="HAMAP-Rule" id="MF_01940"/>
    </source>
</evidence>
<accession>A0AAJ2NPB8</accession>
<feature type="short sequence motif" description="HXTX 2" evidence="2">
    <location>
        <begin position="132"/>
        <end position="135"/>
    </location>
</feature>
<reference evidence="3" key="1">
    <citation type="submission" date="2023-10" db="EMBL/GenBank/DDBJ databases">
        <title>Screening of Alkalihalophilus pseudofirmusBZ-TG-HK211 and Its Alleviation of Salt Stress on Rapeseed Growth.</title>
        <authorList>
            <person name="Zhao B."/>
            <person name="Guo T."/>
        </authorList>
    </citation>
    <scope>NUCLEOTIDE SEQUENCE</scope>
    <source>
        <strain evidence="3">BZ-TG-HK211</strain>
    </source>
</reference>
<organism evidence="3 4">
    <name type="scientific">Alkalihalophilus pseudofirmus</name>
    <name type="common">Bacillus pseudofirmus</name>
    <dbReference type="NCBI Taxonomy" id="79885"/>
    <lineage>
        <taxon>Bacteria</taxon>
        <taxon>Bacillati</taxon>
        <taxon>Bacillota</taxon>
        <taxon>Bacilli</taxon>
        <taxon>Bacillales</taxon>
        <taxon>Bacillaceae</taxon>
        <taxon>Alkalihalophilus</taxon>
    </lineage>
</organism>
<evidence type="ECO:0000256" key="1">
    <source>
        <dbReference type="ARBA" id="ARBA00022801"/>
    </source>
</evidence>
<dbReference type="EC" id="3.1.4.58" evidence="2"/>
<dbReference type="InterPro" id="IPR009097">
    <property type="entry name" value="Cyclic_Pdiesterase"/>
</dbReference>
<comment type="catalytic activity">
    <reaction evidence="2">
        <text>a 3'-end 2',3'-cyclophospho-ribonucleotide-RNA + H2O = a 3'-end 2'-phospho-ribonucleotide-RNA + H(+)</text>
        <dbReference type="Rhea" id="RHEA:11828"/>
        <dbReference type="Rhea" id="RHEA-COMP:10464"/>
        <dbReference type="Rhea" id="RHEA-COMP:17353"/>
        <dbReference type="ChEBI" id="CHEBI:15377"/>
        <dbReference type="ChEBI" id="CHEBI:15378"/>
        <dbReference type="ChEBI" id="CHEBI:83064"/>
        <dbReference type="ChEBI" id="CHEBI:173113"/>
        <dbReference type="EC" id="3.1.4.58"/>
    </reaction>
</comment>
<dbReference type="Pfam" id="PF13563">
    <property type="entry name" value="2_5_RNA_ligase2"/>
    <property type="match status" value="1"/>
</dbReference>
<dbReference type="AlphaFoldDB" id="A0AAJ2NPB8"/>
<feature type="active site" description="Proton acceptor" evidence="2">
    <location>
        <position position="132"/>
    </location>
</feature>
<dbReference type="EMBL" id="JAWJAY010000002">
    <property type="protein sequence ID" value="MDV2886003.1"/>
    <property type="molecule type" value="Genomic_DNA"/>
</dbReference>
<comment type="caution">
    <text evidence="3">The sequence shown here is derived from an EMBL/GenBank/DDBJ whole genome shotgun (WGS) entry which is preliminary data.</text>
</comment>
<dbReference type="HAMAP" id="MF_01940">
    <property type="entry name" value="RNA_CPDase"/>
    <property type="match status" value="1"/>
</dbReference>
<dbReference type="Gene3D" id="3.90.1140.10">
    <property type="entry name" value="Cyclic phosphodiesterase"/>
    <property type="match status" value="1"/>
</dbReference>
<proteinExistence type="inferred from homology"/>
<dbReference type="GO" id="GO:0004113">
    <property type="term" value="F:2',3'-cyclic-nucleotide 3'-phosphodiesterase activity"/>
    <property type="evidence" value="ECO:0007669"/>
    <property type="project" value="InterPro"/>
</dbReference>